<accession>A0A2I0WKB6</accession>
<reference evidence="2 3" key="2">
    <citation type="journal article" date="2017" name="Nature">
        <title>The Apostasia genome and the evolution of orchids.</title>
        <authorList>
            <person name="Zhang G.Q."/>
            <person name="Liu K.W."/>
            <person name="Li Z."/>
            <person name="Lohaus R."/>
            <person name="Hsiao Y.Y."/>
            <person name="Niu S.C."/>
            <person name="Wang J.Y."/>
            <person name="Lin Y.C."/>
            <person name="Xu Q."/>
            <person name="Chen L.J."/>
            <person name="Yoshida K."/>
            <person name="Fujiwara S."/>
            <person name="Wang Z.W."/>
            <person name="Zhang Y.Q."/>
            <person name="Mitsuda N."/>
            <person name="Wang M."/>
            <person name="Liu G.H."/>
            <person name="Pecoraro L."/>
            <person name="Huang H.X."/>
            <person name="Xiao X.J."/>
            <person name="Lin M."/>
            <person name="Wu X.Y."/>
            <person name="Wu W.L."/>
            <person name="Chen Y.Y."/>
            <person name="Chang S.B."/>
            <person name="Sakamoto S."/>
            <person name="Ohme-Takagi M."/>
            <person name="Yagi M."/>
            <person name="Zeng S.J."/>
            <person name="Shen C.Y."/>
            <person name="Yeh C.M."/>
            <person name="Luo Y.B."/>
            <person name="Tsai W.C."/>
            <person name="Van de Peer Y."/>
            <person name="Liu Z.J."/>
        </authorList>
    </citation>
    <scope>NUCLEOTIDE SEQUENCE [LARGE SCALE GENOMIC DNA]</scope>
    <source>
        <tissue evidence="2">The whole plant</tissue>
    </source>
</reference>
<sequence>MFYEDCEVVPWHKYVWHKHFSLRYSIFSWFAFMNGLKTADALAMRGIPATPICVFCKAENETKNHLFFECDFTFNILKHCLPRMNYMLLRPNLWQVYFDMEASESDLNRKSFGFLLISAIVYYTWRARNDRIFGNNIECLTTITSKIKKAVYLKTFKKKCFQSSQLWFT</sequence>
<name>A0A2I0WKB6_9ASPA</name>
<feature type="domain" description="Reverse transcriptase zinc-binding" evidence="1">
    <location>
        <begin position="4"/>
        <end position="74"/>
    </location>
</feature>
<dbReference type="EMBL" id="KZ502561">
    <property type="protein sequence ID" value="PKU76096.1"/>
    <property type="molecule type" value="Genomic_DNA"/>
</dbReference>
<proteinExistence type="predicted"/>
<dbReference type="InterPro" id="IPR026960">
    <property type="entry name" value="RVT-Znf"/>
</dbReference>
<gene>
    <name evidence="2" type="ORF">MA16_Dca011464</name>
</gene>
<evidence type="ECO:0000313" key="3">
    <source>
        <dbReference type="Proteomes" id="UP000233837"/>
    </source>
</evidence>
<protein>
    <recommendedName>
        <fullName evidence="1">Reverse transcriptase zinc-binding domain-containing protein</fullName>
    </recommendedName>
</protein>
<evidence type="ECO:0000313" key="2">
    <source>
        <dbReference type="EMBL" id="PKU76096.1"/>
    </source>
</evidence>
<reference evidence="2 3" key="1">
    <citation type="journal article" date="2016" name="Sci. Rep.">
        <title>The Dendrobium catenatum Lindl. genome sequence provides insights into polysaccharide synthase, floral development and adaptive evolution.</title>
        <authorList>
            <person name="Zhang G.Q."/>
            <person name="Xu Q."/>
            <person name="Bian C."/>
            <person name="Tsai W.C."/>
            <person name="Yeh C.M."/>
            <person name="Liu K.W."/>
            <person name="Yoshida K."/>
            <person name="Zhang L.S."/>
            <person name="Chang S.B."/>
            <person name="Chen F."/>
            <person name="Shi Y."/>
            <person name="Su Y.Y."/>
            <person name="Zhang Y.Q."/>
            <person name="Chen L.J."/>
            <person name="Yin Y."/>
            <person name="Lin M."/>
            <person name="Huang H."/>
            <person name="Deng H."/>
            <person name="Wang Z.W."/>
            <person name="Zhu S.L."/>
            <person name="Zhao X."/>
            <person name="Deng C."/>
            <person name="Niu S.C."/>
            <person name="Huang J."/>
            <person name="Wang M."/>
            <person name="Liu G.H."/>
            <person name="Yang H.J."/>
            <person name="Xiao X.J."/>
            <person name="Hsiao Y.Y."/>
            <person name="Wu W.L."/>
            <person name="Chen Y.Y."/>
            <person name="Mitsuda N."/>
            <person name="Ohme-Takagi M."/>
            <person name="Luo Y.B."/>
            <person name="Van de Peer Y."/>
            <person name="Liu Z.J."/>
        </authorList>
    </citation>
    <scope>NUCLEOTIDE SEQUENCE [LARGE SCALE GENOMIC DNA]</scope>
    <source>
        <tissue evidence="2">The whole plant</tissue>
    </source>
</reference>
<keyword evidence="3" id="KW-1185">Reference proteome</keyword>
<organism evidence="2 3">
    <name type="scientific">Dendrobium catenatum</name>
    <dbReference type="NCBI Taxonomy" id="906689"/>
    <lineage>
        <taxon>Eukaryota</taxon>
        <taxon>Viridiplantae</taxon>
        <taxon>Streptophyta</taxon>
        <taxon>Embryophyta</taxon>
        <taxon>Tracheophyta</taxon>
        <taxon>Spermatophyta</taxon>
        <taxon>Magnoliopsida</taxon>
        <taxon>Liliopsida</taxon>
        <taxon>Asparagales</taxon>
        <taxon>Orchidaceae</taxon>
        <taxon>Epidendroideae</taxon>
        <taxon>Malaxideae</taxon>
        <taxon>Dendrobiinae</taxon>
        <taxon>Dendrobium</taxon>
    </lineage>
</organism>
<evidence type="ECO:0000259" key="1">
    <source>
        <dbReference type="Pfam" id="PF13966"/>
    </source>
</evidence>
<dbReference type="AlphaFoldDB" id="A0A2I0WKB6"/>
<dbReference type="Proteomes" id="UP000233837">
    <property type="component" value="Unassembled WGS sequence"/>
</dbReference>
<dbReference type="Pfam" id="PF13966">
    <property type="entry name" value="zf-RVT"/>
    <property type="match status" value="1"/>
</dbReference>